<gene>
    <name evidence="3" type="ORF">EV382_2271</name>
</gene>
<proteinExistence type="predicted"/>
<evidence type="ECO:0000256" key="1">
    <source>
        <dbReference type="SAM" id="MobiDB-lite"/>
    </source>
</evidence>
<protein>
    <submittedName>
        <fullName evidence="3">Uncharacterized protein</fullName>
    </submittedName>
</protein>
<feature type="region of interest" description="Disordered" evidence="1">
    <location>
        <begin position="1"/>
        <end position="38"/>
    </location>
</feature>
<dbReference type="RefSeq" id="WP_130401506.1">
    <property type="nucleotide sequence ID" value="NZ_SHKK01000001.1"/>
</dbReference>
<dbReference type="EMBL" id="SHKK01000001">
    <property type="protein sequence ID" value="RZT79075.1"/>
    <property type="molecule type" value="Genomic_DNA"/>
</dbReference>
<comment type="caution">
    <text evidence="3">The sequence shown here is derived from an EMBL/GenBank/DDBJ whole genome shotgun (WGS) entry which is preliminary data.</text>
</comment>
<keyword evidence="2" id="KW-1133">Transmembrane helix</keyword>
<sequence length="166" mass="17734">MTDLTDPDPNESPEDPKSTAGASAGSPEGDAPRASTAPTGRRRYLIVASAVAILLAAATSVVFLTQRDSPLEEARQTCGAGRDDWAMLGDDGNSLTLRSVGKERTGLKLEQLQCYLTELKVPDAVIAEIEGTRALDGRQSGEWEDMGASWIYHPDDGLQMIITLSD</sequence>
<dbReference type="OrthoDB" id="3261230at2"/>
<feature type="transmembrane region" description="Helical" evidence="2">
    <location>
        <begin position="44"/>
        <end position="65"/>
    </location>
</feature>
<evidence type="ECO:0000313" key="4">
    <source>
        <dbReference type="Proteomes" id="UP000293781"/>
    </source>
</evidence>
<name>A0A4Q7UD46_9ACTN</name>
<evidence type="ECO:0000256" key="2">
    <source>
        <dbReference type="SAM" id="Phobius"/>
    </source>
</evidence>
<organism evidence="3 4">
    <name type="scientific">Micromonospora violae</name>
    <dbReference type="NCBI Taxonomy" id="1278207"/>
    <lineage>
        <taxon>Bacteria</taxon>
        <taxon>Bacillati</taxon>
        <taxon>Actinomycetota</taxon>
        <taxon>Actinomycetes</taxon>
        <taxon>Micromonosporales</taxon>
        <taxon>Micromonosporaceae</taxon>
        <taxon>Micromonospora</taxon>
    </lineage>
</organism>
<keyword evidence="2" id="KW-0472">Membrane</keyword>
<keyword evidence="2" id="KW-0812">Transmembrane</keyword>
<dbReference type="Proteomes" id="UP000293781">
    <property type="component" value="Unassembled WGS sequence"/>
</dbReference>
<keyword evidence="4" id="KW-1185">Reference proteome</keyword>
<dbReference type="AlphaFoldDB" id="A0A4Q7UD46"/>
<reference evidence="3 4" key="1">
    <citation type="submission" date="2019-02" db="EMBL/GenBank/DDBJ databases">
        <title>Sequencing the genomes of 1000 actinobacteria strains.</title>
        <authorList>
            <person name="Klenk H.-P."/>
        </authorList>
    </citation>
    <scope>NUCLEOTIDE SEQUENCE [LARGE SCALE GENOMIC DNA]</scope>
    <source>
        <strain evidence="3 4">DSM 45888</strain>
    </source>
</reference>
<evidence type="ECO:0000313" key="3">
    <source>
        <dbReference type="EMBL" id="RZT79075.1"/>
    </source>
</evidence>
<accession>A0A4Q7UD46</accession>
<feature type="compositionally biased region" description="Acidic residues" evidence="1">
    <location>
        <begin position="1"/>
        <end position="13"/>
    </location>
</feature>